<dbReference type="PANTHER" id="PTHR33332">
    <property type="entry name" value="REVERSE TRANSCRIPTASE DOMAIN-CONTAINING PROTEIN"/>
    <property type="match status" value="1"/>
</dbReference>
<accession>A0AAN7RL21</accession>
<proteinExistence type="predicted"/>
<protein>
    <recommendedName>
        <fullName evidence="3">Reverse transcriptase domain-containing protein</fullName>
    </recommendedName>
</protein>
<dbReference type="AlphaFoldDB" id="A0AAN7RL21"/>
<name>A0AAN7RL21_MYCAM</name>
<sequence>MVKQVVPLQPMEVHIRADIHTTAHGEPHASAGGYALKEAAACGEEPTQEQVFWQELWPMLEQSVPEGLQPVGETYVEASGWVDNQMCKKTWLDNQAQRVVVNGSYSTWRPVTSIVPQGYILGTVLFSIFINDMEEVTECLLIKFADDTKLEGGNTVSRFGSPKKRKTLMNWVQQRATKMVTGLEHMPCEEILRELGLFSLEKRRLQDT</sequence>
<evidence type="ECO:0008006" key="3">
    <source>
        <dbReference type="Google" id="ProtNLM"/>
    </source>
</evidence>
<dbReference type="EMBL" id="JAUNZN010000018">
    <property type="protein sequence ID" value="KAK4811099.1"/>
    <property type="molecule type" value="Genomic_DNA"/>
</dbReference>
<gene>
    <name evidence="1" type="ORF">QYF61_016385</name>
</gene>
<evidence type="ECO:0000313" key="2">
    <source>
        <dbReference type="Proteomes" id="UP001333110"/>
    </source>
</evidence>
<dbReference type="Proteomes" id="UP001333110">
    <property type="component" value="Unassembled WGS sequence"/>
</dbReference>
<reference evidence="1 2" key="1">
    <citation type="journal article" date="2023" name="J. Hered.">
        <title>Chromosome-level genome of the wood stork (Mycteria americana) provides insight into avian chromosome evolution.</title>
        <authorList>
            <person name="Flamio R. Jr."/>
            <person name="Ramstad K.M."/>
        </authorList>
    </citation>
    <scope>NUCLEOTIDE SEQUENCE [LARGE SCALE GENOMIC DNA]</scope>
    <source>
        <strain evidence="1">JAX WOST 10</strain>
    </source>
</reference>
<evidence type="ECO:0000313" key="1">
    <source>
        <dbReference type="EMBL" id="KAK4811099.1"/>
    </source>
</evidence>
<organism evidence="1 2">
    <name type="scientific">Mycteria americana</name>
    <name type="common">Wood stork</name>
    <dbReference type="NCBI Taxonomy" id="33587"/>
    <lineage>
        <taxon>Eukaryota</taxon>
        <taxon>Metazoa</taxon>
        <taxon>Chordata</taxon>
        <taxon>Craniata</taxon>
        <taxon>Vertebrata</taxon>
        <taxon>Euteleostomi</taxon>
        <taxon>Archelosauria</taxon>
        <taxon>Archosauria</taxon>
        <taxon>Dinosauria</taxon>
        <taxon>Saurischia</taxon>
        <taxon>Theropoda</taxon>
        <taxon>Coelurosauria</taxon>
        <taxon>Aves</taxon>
        <taxon>Neognathae</taxon>
        <taxon>Neoaves</taxon>
        <taxon>Aequornithes</taxon>
        <taxon>Ciconiiformes</taxon>
        <taxon>Ciconiidae</taxon>
        <taxon>Mycteria</taxon>
    </lineage>
</organism>
<keyword evidence="2" id="KW-1185">Reference proteome</keyword>
<comment type="caution">
    <text evidence="1">The sequence shown here is derived from an EMBL/GenBank/DDBJ whole genome shotgun (WGS) entry which is preliminary data.</text>
</comment>